<feature type="region of interest" description="Disordered" evidence="1">
    <location>
        <begin position="31"/>
        <end position="72"/>
    </location>
</feature>
<keyword evidence="3" id="KW-1185">Reference proteome</keyword>
<name>A0A0F7KRA4_9SPHN</name>
<accession>A0A0F7KRA4</accession>
<dbReference type="RefSeq" id="WP_046904763.1">
    <property type="nucleotide sequence ID" value="NZ_CP011452.2"/>
</dbReference>
<protein>
    <submittedName>
        <fullName evidence="2">Uracil DNA glycosylase superfamily protein</fullName>
    </submittedName>
</protein>
<dbReference type="AlphaFoldDB" id="A0A0F7KRA4"/>
<dbReference type="EMBL" id="CP011452">
    <property type="protein sequence ID" value="AKH41732.1"/>
    <property type="molecule type" value="Genomic_DNA"/>
</dbReference>
<reference evidence="2" key="1">
    <citation type="submission" date="2015-05" db="EMBL/GenBank/DDBJ databases">
        <title>The complete genome of Altererythrobacter atlanticus strain 26DY36.</title>
        <authorList>
            <person name="Wu Y.-H."/>
            <person name="Cheng H."/>
            <person name="Wu X.-W."/>
        </authorList>
    </citation>
    <scope>NUCLEOTIDE SEQUENCE [LARGE SCALE GENOMIC DNA]</scope>
    <source>
        <strain evidence="2">26DY36</strain>
    </source>
</reference>
<dbReference type="SUPFAM" id="SSF52141">
    <property type="entry name" value="Uracil-DNA glycosylase-like"/>
    <property type="match status" value="1"/>
</dbReference>
<evidence type="ECO:0000313" key="3">
    <source>
        <dbReference type="Proteomes" id="UP000034392"/>
    </source>
</evidence>
<dbReference type="KEGG" id="aay:WYH_00676"/>
<dbReference type="InterPro" id="IPR036895">
    <property type="entry name" value="Uracil-DNA_glycosylase-like_sf"/>
</dbReference>
<dbReference type="STRING" id="1267766.WYH_00676"/>
<sequence length="253" mass="27621">MEDRLSPSLADSISAAMDWWRDAGVDCSFEDEPQAWLADPVESERAEAPSAPNRPKPKPEAAPVPKIGGDGGNWPQDLAAFRNWWLEEPSLDLRAATPRIAMRGPADAPLMILVPMPEAEDTEILFSGPQGMLMNSMVQAMGFAPDAVCLAAALPRHMPVPDWAGLSDAGLGEILRHLVALARPERLLVLGRSIPPLFGHNPAQDSPQGFQIPIDSGPVPAMVGYAPERLLQQPRLRAGLWRRWLEWTDHGSQ</sequence>
<dbReference type="Proteomes" id="UP000034392">
    <property type="component" value="Chromosome"/>
</dbReference>
<organism evidence="2 3">
    <name type="scientific">Croceibacterium atlanticum</name>
    <dbReference type="NCBI Taxonomy" id="1267766"/>
    <lineage>
        <taxon>Bacteria</taxon>
        <taxon>Pseudomonadati</taxon>
        <taxon>Pseudomonadota</taxon>
        <taxon>Alphaproteobacteria</taxon>
        <taxon>Sphingomonadales</taxon>
        <taxon>Erythrobacteraceae</taxon>
        <taxon>Croceibacterium</taxon>
    </lineage>
</organism>
<gene>
    <name evidence="2" type="ORF">WYH_00676</name>
</gene>
<proteinExistence type="predicted"/>
<evidence type="ECO:0000256" key="1">
    <source>
        <dbReference type="SAM" id="MobiDB-lite"/>
    </source>
</evidence>
<dbReference type="PATRIC" id="fig|1267766.3.peg.682"/>
<dbReference type="Gene3D" id="3.40.470.10">
    <property type="entry name" value="Uracil-DNA glycosylase-like domain"/>
    <property type="match status" value="1"/>
</dbReference>
<evidence type="ECO:0000313" key="2">
    <source>
        <dbReference type="EMBL" id="AKH41732.1"/>
    </source>
</evidence>